<name>A0ABU4SFA6_9GAMM</name>
<sequence length="220" mass="25833">MSQTQQLVFEALEPYIRPYLRNLPNRVISLEITGFRESHGSILNLILSRFGSTPFHNYSDKTLWGLINRLGFFADRRGGFPKQREAVDCYKLYQHNFPITLVSYKTDILPKITSDRRNFSNVVREIEIRNQQNQHPVLHRTHDLAQQPSVHQQIQDAQEQMRREIRESGWQNGFRSTTPLRPFFSPSRSPTPPSTPWTDVSGNEWTNYEDDAHPWNTPKR</sequence>
<feature type="compositionally biased region" description="Polar residues" evidence="1">
    <location>
        <begin position="197"/>
        <end position="206"/>
    </location>
</feature>
<feature type="compositionally biased region" description="Polar residues" evidence="1">
    <location>
        <begin position="170"/>
        <end position="179"/>
    </location>
</feature>
<keyword evidence="3" id="KW-1185">Reference proteome</keyword>
<proteinExistence type="predicted"/>
<dbReference type="EMBL" id="VCDN01000186">
    <property type="protein sequence ID" value="MDX7989474.1"/>
    <property type="molecule type" value="Genomic_DNA"/>
</dbReference>
<dbReference type="RefSeq" id="WP_319931845.1">
    <property type="nucleotide sequence ID" value="NZ_VCDN01000186.1"/>
</dbReference>
<dbReference type="Proteomes" id="UP001271890">
    <property type="component" value="Unassembled WGS sequence"/>
</dbReference>
<evidence type="ECO:0000313" key="2">
    <source>
        <dbReference type="EMBL" id="MDX7989474.1"/>
    </source>
</evidence>
<feature type="region of interest" description="Disordered" evidence="1">
    <location>
        <begin position="170"/>
        <end position="220"/>
    </location>
</feature>
<accession>A0ABU4SFA6</accession>
<comment type="caution">
    <text evidence="2">The sequence shown here is derived from an EMBL/GenBank/DDBJ whole genome shotgun (WGS) entry which is preliminary data.</text>
</comment>
<protein>
    <submittedName>
        <fullName evidence="2">Uncharacterized protein</fullName>
    </submittedName>
</protein>
<reference evidence="3" key="1">
    <citation type="journal article" date="2024" name="Toxins">
        <title>Genome Sequence Analysis of Native Xenorhabdus Strains Isolated from Entomopathogenic Nematodes in Argentina.</title>
        <authorList>
            <person name="Palma L."/>
            <person name="Frizzo L."/>
            <person name="Kaiser S."/>
            <person name="Berry C."/>
            <person name="Caballero P."/>
            <person name="Bode H.B."/>
            <person name="Del Valle E.E."/>
        </authorList>
    </citation>
    <scope>NUCLEOTIDE SEQUENCE [LARGE SCALE GENOMIC DNA]</scope>
    <source>
        <strain evidence="3">12</strain>
    </source>
</reference>
<gene>
    <name evidence="2" type="ORF">FE392_19675</name>
</gene>
<organism evidence="2 3">
    <name type="scientific">Xenorhabdus santafensis</name>
    <dbReference type="NCBI Taxonomy" id="2582833"/>
    <lineage>
        <taxon>Bacteria</taxon>
        <taxon>Pseudomonadati</taxon>
        <taxon>Pseudomonadota</taxon>
        <taxon>Gammaproteobacteria</taxon>
        <taxon>Enterobacterales</taxon>
        <taxon>Morganellaceae</taxon>
        <taxon>Xenorhabdus</taxon>
    </lineage>
</organism>
<evidence type="ECO:0000313" key="3">
    <source>
        <dbReference type="Proteomes" id="UP001271890"/>
    </source>
</evidence>
<evidence type="ECO:0000256" key="1">
    <source>
        <dbReference type="SAM" id="MobiDB-lite"/>
    </source>
</evidence>